<keyword evidence="3" id="KW-0067">ATP-binding</keyword>
<accession>A0A1D3KZT9</accession>
<keyword evidence="1 4" id="KW-0436">Ligase</keyword>
<dbReference type="AlphaFoldDB" id="A0A1D3KZT9"/>
<name>A0A1D3KZT9_9EURY</name>
<keyword evidence="2" id="KW-0547">Nucleotide-binding</keyword>
<dbReference type="InterPro" id="IPR051046">
    <property type="entry name" value="MurCDEF_CellWall_CoF430Synth"/>
</dbReference>
<dbReference type="PANTHER" id="PTHR43024:SF1">
    <property type="entry name" value="UDP-N-ACETYLMURAMOYL-TRIPEPTIDE--D-ALANYL-D-ALANINE LIGASE"/>
    <property type="match status" value="1"/>
</dbReference>
<dbReference type="InterPro" id="IPR036565">
    <property type="entry name" value="Mur-like_cat_sf"/>
</dbReference>
<evidence type="ECO:0000256" key="2">
    <source>
        <dbReference type="ARBA" id="ARBA00022741"/>
    </source>
</evidence>
<dbReference type="Gene3D" id="3.40.1190.10">
    <property type="entry name" value="Mur-like, catalytic domain"/>
    <property type="match status" value="1"/>
</dbReference>
<protein>
    <submittedName>
        <fullName evidence="4">Mur ligase middle domain protein</fullName>
    </submittedName>
</protein>
<proteinExistence type="predicted"/>
<evidence type="ECO:0000256" key="3">
    <source>
        <dbReference type="ARBA" id="ARBA00022840"/>
    </source>
</evidence>
<gene>
    <name evidence="4" type="ORF">MCBB_0331</name>
</gene>
<dbReference type="Proteomes" id="UP000094707">
    <property type="component" value="Chromosome I"/>
</dbReference>
<dbReference type="PANTHER" id="PTHR43024">
    <property type="entry name" value="UDP-N-ACETYLMURAMOYL-TRIPEPTIDE--D-ALANYL-D-ALANINE LIGASE"/>
    <property type="match status" value="1"/>
</dbReference>
<evidence type="ECO:0000313" key="5">
    <source>
        <dbReference type="Proteomes" id="UP000094707"/>
    </source>
</evidence>
<reference evidence="4 5" key="1">
    <citation type="submission" date="2016-08" db="EMBL/GenBank/DDBJ databases">
        <authorList>
            <person name="Seilhamer J.J."/>
        </authorList>
    </citation>
    <scope>NUCLEOTIDE SEQUENCE [LARGE SCALE GENOMIC DNA]</scope>
    <source>
        <strain evidence="4">Buetzberg</strain>
    </source>
</reference>
<dbReference type="GO" id="GO:0005524">
    <property type="term" value="F:ATP binding"/>
    <property type="evidence" value="ECO:0007669"/>
    <property type="project" value="UniProtKB-KW"/>
</dbReference>
<keyword evidence="5" id="KW-1185">Reference proteome</keyword>
<dbReference type="OrthoDB" id="52890at2157"/>
<dbReference type="NCBIfam" id="NF033197">
    <property type="entry name" value="F430_CfbE"/>
    <property type="match status" value="1"/>
</dbReference>
<evidence type="ECO:0000313" key="4">
    <source>
        <dbReference type="EMBL" id="SCG84912.1"/>
    </source>
</evidence>
<dbReference type="GO" id="GO:0016874">
    <property type="term" value="F:ligase activity"/>
    <property type="evidence" value="ECO:0007669"/>
    <property type="project" value="UniProtKB-KW"/>
</dbReference>
<dbReference type="STRING" id="118062.MCBB_0331"/>
<dbReference type="EMBL" id="LT607756">
    <property type="protein sequence ID" value="SCG84912.1"/>
    <property type="molecule type" value="Genomic_DNA"/>
</dbReference>
<evidence type="ECO:0000256" key="1">
    <source>
        <dbReference type="ARBA" id="ARBA00022598"/>
    </source>
</evidence>
<dbReference type="KEGG" id="mcub:MCBB_0331"/>
<dbReference type="SUPFAM" id="SSF53623">
    <property type="entry name" value="MurD-like peptide ligases, catalytic domain"/>
    <property type="match status" value="1"/>
</dbReference>
<sequence length="507" mass="56329">MNVLVVDMTHGGAVIASQFAKIPGFKVYAWDIYKTLKSDVKTSLIDQNVEIVGTDFLKGIDRELWVIAPVHCDLKSYLNEGTDDTNGNDGTGINMDSMKVSRFMTHHEAVEFLMEERINVPVIEVTGVKGKTSTVAMLKEIFKDLNPLILSSLGVEVLENGESHVLKRNISITPASIVEAWELLEEFLEGYENPFEVGLCIFEVSLGGTGLADVGVLTNLVENYPVAGGTSSAAAAKSQIFRSRRVVCDFESFNSFYSNNSKNLTETKFMFKTSEELQNEMMNVQNKIQDKTNTFGLKSHANVKATNVHFGFYETRFQVEVHDLKTVNGNLLNSSFEVSAFAPAPYHLQNILSVICTALTLETPIDTIKKGLKSFKGIKGRTSIRDHRGVRVIEEINPGLNVEAVKKAVDMLKRISDEGDSTVIFGGKYGITCEEIDEKAVAFVLNALEPYTYLILADNLGDNVKQFIKRDLTFKKSLDEALDHAVLMGSKNVLVVYRSNYSDVERR</sequence>
<dbReference type="PATRIC" id="fig|129848.4.peg.335"/>
<organism evidence="4 5">
    <name type="scientific">Methanobacterium congolense</name>
    <dbReference type="NCBI Taxonomy" id="118062"/>
    <lineage>
        <taxon>Archaea</taxon>
        <taxon>Methanobacteriati</taxon>
        <taxon>Methanobacteriota</taxon>
        <taxon>Methanomada group</taxon>
        <taxon>Methanobacteria</taxon>
        <taxon>Methanobacteriales</taxon>
        <taxon>Methanobacteriaceae</taxon>
        <taxon>Methanobacterium</taxon>
    </lineage>
</organism>
<dbReference type="GeneID" id="30411194"/>
<dbReference type="RefSeq" id="WP_071905977.1">
    <property type="nucleotide sequence ID" value="NZ_LT607756.1"/>
</dbReference>